<dbReference type="InterPro" id="IPR036322">
    <property type="entry name" value="WD40_repeat_dom_sf"/>
</dbReference>
<proteinExistence type="predicted"/>
<evidence type="ECO:0008006" key="3">
    <source>
        <dbReference type="Google" id="ProtNLM"/>
    </source>
</evidence>
<name>A0A6L5WII7_9BACT</name>
<evidence type="ECO:0000313" key="1">
    <source>
        <dbReference type="EMBL" id="MSN95623.1"/>
    </source>
</evidence>
<dbReference type="SUPFAM" id="SSF50978">
    <property type="entry name" value="WD40 repeat-like"/>
    <property type="match status" value="1"/>
</dbReference>
<reference evidence="1 2" key="2">
    <citation type="submission" date="2020-03" db="EMBL/GenBank/DDBJ databases">
        <title>Campylobacter portucalensis sp. nov., a new species of Campylobacter isolated from the reproductive tract of bulls.</title>
        <authorList>
            <person name="Silva M.F."/>
            <person name="Pereira G."/>
            <person name="Carneiro C."/>
            <person name="Hemphill A."/>
            <person name="Mateus L."/>
            <person name="Lopes-Da-Costa L."/>
            <person name="Silva E."/>
        </authorList>
    </citation>
    <scope>NUCLEOTIDE SEQUENCE [LARGE SCALE GENOMIC DNA]</scope>
    <source>
        <strain evidence="1 2">FMV-PI01</strain>
    </source>
</reference>
<organism evidence="1 2">
    <name type="scientific">Campylobacter portucalensis</name>
    <dbReference type="NCBI Taxonomy" id="2608384"/>
    <lineage>
        <taxon>Bacteria</taxon>
        <taxon>Pseudomonadati</taxon>
        <taxon>Campylobacterota</taxon>
        <taxon>Epsilonproteobacteria</taxon>
        <taxon>Campylobacterales</taxon>
        <taxon>Campylobacteraceae</taxon>
        <taxon>Campylobacter</taxon>
    </lineage>
</organism>
<gene>
    <name evidence="1" type="ORF">F1B92_00150</name>
</gene>
<reference evidence="1 2" key="1">
    <citation type="submission" date="2019-09" db="EMBL/GenBank/DDBJ databases">
        <authorList>
            <person name="Silva M."/>
            <person name="Pereira G."/>
            <person name="Lopes-Da-Costa L."/>
            <person name="Silva E."/>
        </authorList>
    </citation>
    <scope>NUCLEOTIDE SEQUENCE [LARGE SCALE GENOMIC DNA]</scope>
    <source>
        <strain evidence="1 2">FMV-PI01</strain>
    </source>
</reference>
<protein>
    <recommendedName>
        <fullName evidence="3">L-seryl-tRNA selenium transferase</fullName>
    </recommendedName>
</protein>
<dbReference type="EMBL" id="VWSJ01000001">
    <property type="protein sequence ID" value="MSN95623.1"/>
    <property type="molecule type" value="Genomic_DNA"/>
</dbReference>
<comment type="caution">
    <text evidence="1">The sequence shown here is derived from an EMBL/GenBank/DDBJ whole genome shotgun (WGS) entry which is preliminary data.</text>
</comment>
<keyword evidence="2" id="KW-1185">Reference proteome</keyword>
<evidence type="ECO:0000313" key="2">
    <source>
        <dbReference type="Proteomes" id="UP000476338"/>
    </source>
</evidence>
<dbReference type="PROSITE" id="PS51257">
    <property type="entry name" value="PROKAR_LIPOPROTEIN"/>
    <property type="match status" value="1"/>
</dbReference>
<dbReference type="Proteomes" id="UP000476338">
    <property type="component" value="Unassembled WGS sequence"/>
</dbReference>
<dbReference type="Gene3D" id="2.130.10.10">
    <property type="entry name" value="YVTN repeat-like/Quinoprotein amine dehydrogenase"/>
    <property type="match status" value="1"/>
</dbReference>
<accession>A0A6L5WII7</accession>
<dbReference type="InterPro" id="IPR015943">
    <property type="entry name" value="WD40/YVTN_repeat-like_dom_sf"/>
</dbReference>
<sequence>MKKIKILFIFLGVVFLVGCSTKREYFNPADEEIIGKISVGGSLENKITHATISGATLKNGMIITKNGLLSGIKLDKNEKFLGKFDGFIISSNFDGNLKIRDKNSNEIFSQQFPTQIVSAALKSNLLALVSADNSIFLIDIYSKQILLTQKFDNIYAIDSRVATPLFLYDTIVYPTLDGRVVIVNKNSITQDVFVSTEFFFNNIIFLENIGGNIYAATNTNLVLISPNGNKRLSENIKDILIHGDRIYVLRKDGIFKVFDLNLNEIFQNKFKFAIFSAMTIYNNYIYIFEKTGYLIKIDLDFKNTQIYRLSDELDERSFIGFDKFYYDNKFFELK</sequence>
<dbReference type="AlphaFoldDB" id="A0A6L5WII7"/>
<dbReference type="RefSeq" id="WP_154569897.1">
    <property type="nucleotide sequence ID" value="NZ_VWSJ01000001.1"/>
</dbReference>